<reference evidence="4" key="3">
    <citation type="submission" date="2020-06" db="EMBL/GenBank/DDBJ databases">
        <title>Helianthus annuus Genome sequencing and assembly Release 2.</title>
        <authorList>
            <person name="Gouzy J."/>
            <person name="Langlade N."/>
            <person name="Munos S."/>
        </authorList>
    </citation>
    <scope>NUCLEOTIDE SEQUENCE</scope>
    <source>
        <tissue evidence="4">Leaves</tissue>
    </source>
</reference>
<name>A0A251S1Z3_HELAN</name>
<dbReference type="Proteomes" id="UP000215914">
    <property type="component" value="Chromosome 16"/>
</dbReference>
<keyword evidence="6" id="KW-1185">Reference proteome</keyword>
<evidence type="ECO:0000259" key="3">
    <source>
        <dbReference type="PROSITE" id="PS51184"/>
    </source>
</evidence>
<proteinExistence type="predicted"/>
<feature type="region of interest" description="Disordered" evidence="1">
    <location>
        <begin position="526"/>
        <end position="590"/>
    </location>
</feature>
<dbReference type="SMART" id="SM00545">
    <property type="entry name" value="JmjN"/>
    <property type="match status" value="1"/>
</dbReference>
<evidence type="ECO:0000313" key="5">
    <source>
        <dbReference type="EMBL" id="OTF92725.1"/>
    </source>
</evidence>
<dbReference type="SMART" id="SM00558">
    <property type="entry name" value="JmjC"/>
    <property type="match status" value="1"/>
</dbReference>
<dbReference type="GO" id="GO:0032452">
    <property type="term" value="F:histone demethylase activity"/>
    <property type="evidence" value="ECO:0000318"/>
    <property type="project" value="GO_Central"/>
</dbReference>
<dbReference type="PROSITE" id="PS51183">
    <property type="entry name" value="JMJN"/>
    <property type="match status" value="1"/>
</dbReference>
<evidence type="ECO:0000256" key="1">
    <source>
        <dbReference type="SAM" id="MobiDB-lite"/>
    </source>
</evidence>
<gene>
    <name evidence="5" type="ORF">HannXRQ_Chr16g0525041</name>
    <name evidence="4" type="ORF">HanXRQr2_Chr16g0768011</name>
</gene>
<evidence type="ECO:0000313" key="6">
    <source>
        <dbReference type="Proteomes" id="UP000215914"/>
    </source>
</evidence>
<dbReference type="Gramene" id="mRNA:HanXRQr2_Chr16g0768011">
    <property type="protein sequence ID" value="mRNA:HanXRQr2_Chr16g0768011"/>
    <property type="gene ID" value="HanXRQr2_Chr16g0768011"/>
</dbReference>
<dbReference type="GO" id="GO:0000785">
    <property type="term" value="C:chromatin"/>
    <property type="evidence" value="ECO:0000318"/>
    <property type="project" value="GO_Central"/>
</dbReference>
<dbReference type="GO" id="GO:0006338">
    <property type="term" value="P:chromatin remodeling"/>
    <property type="evidence" value="ECO:0000318"/>
    <property type="project" value="GO_Central"/>
</dbReference>
<protein>
    <submittedName>
        <fullName evidence="5">Putative jmjC domain, JmjN domain, Zinc finger, C5HC2-type</fullName>
    </submittedName>
    <submittedName>
        <fullName evidence="4">Transcription factor &amp; chromatin remodeling JUMONJI family</fullName>
    </submittedName>
</protein>
<reference evidence="5" key="2">
    <citation type="submission" date="2017-02" db="EMBL/GenBank/DDBJ databases">
        <title>Sunflower complete genome.</title>
        <authorList>
            <person name="Langlade N."/>
            <person name="Munos S."/>
        </authorList>
    </citation>
    <scope>NUCLEOTIDE SEQUENCE [LARGE SCALE GENOMIC DNA]</scope>
    <source>
        <tissue evidence="5">Leaves</tissue>
    </source>
</reference>
<dbReference type="InterPro" id="IPR003347">
    <property type="entry name" value="JmjC_dom"/>
</dbReference>
<feature type="domain" description="JmjC" evidence="3">
    <location>
        <begin position="195"/>
        <end position="368"/>
    </location>
</feature>
<dbReference type="Pfam" id="PF02928">
    <property type="entry name" value="zf-C5HC2"/>
    <property type="match status" value="1"/>
</dbReference>
<dbReference type="PANTHER" id="PTHR10694:SF121">
    <property type="entry name" value="LYSINE-SPECIFIC DEMETHYLASE JMJ706-LIKE"/>
    <property type="match status" value="1"/>
</dbReference>
<dbReference type="PANTHER" id="PTHR10694">
    <property type="entry name" value="LYSINE-SPECIFIC DEMETHYLASE"/>
    <property type="match status" value="1"/>
</dbReference>
<dbReference type="Pfam" id="PF02375">
    <property type="entry name" value="JmjN"/>
    <property type="match status" value="1"/>
</dbReference>
<evidence type="ECO:0000313" key="4">
    <source>
        <dbReference type="EMBL" id="KAF5761690.1"/>
    </source>
</evidence>
<feature type="domain" description="JmjN" evidence="2">
    <location>
        <begin position="51"/>
        <end position="92"/>
    </location>
</feature>
<organism evidence="5 6">
    <name type="scientific">Helianthus annuus</name>
    <name type="common">Common sunflower</name>
    <dbReference type="NCBI Taxonomy" id="4232"/>
    <lineage>
        <taxon>Eukaryota</taxon>
        <taxon>Viridiplantae</taxon>
        <taxon>Streptophyta</taxon>
        <taxon>Embryophyta</taxon>
        <taxon>Tracheophyta</taxon>
        <taxon>Spermatophyta</taxon>
        <taxon>Magnoliopsida</taxon>
        <taxon>eudicotyledons</taxon>
        <taxon>Gunneridae</taxon>
        <taxon>Pentapetalae</taxon>
        <taxon>asterids</taxon>
        <taxon>campanulids</taxon>
        <taxon>Asterales</taxon>
        <taxon>Asteraceae</taxon>
        <taxon>Asteroideae</taxon>
        <taxon>Heliantheae alliance</taxon>
        <taxon>Heliantheae</taxon>
        <taxon>Helianthus</taxon>
    </lineage>
</organism>
<feature type="compositionally biased region" description="Basic and acidic residues" evidence="1">
    <location>
        <begin position="572"/>
        <end position="583"/>
    </location>
</feature>
<dbReference type="EMBL" id="MNCJ02000331">
    <property type="protein sequence ID" value="KAF5761690.1"/>
    <property type="molecule type" value="Genomic_DNA"/>
</dbReference>
<feature type="region of interest" description="Disordered" evidence="1">
    <location>
        <begin position="1"/>
        <end position="31"/>
    </location>
</feature>
<dbReference type="OMA" id="ICRICHR"/>
<accession>A0A251S1Z3</accession>
<dbReference type="Pfam" id="PF02373">
    <property type="entry name" value="JmjC"/>
    <property type="match status" value="1"/>
</dbReference>
<reference evidence="4 6" key="1">
    <citation type="journal article" date="2017" name="Nature">
        <title>The sunflower genome provides insights into oil metabolism, flowering and Asterid evolution.</title>
        <authorList>
            <person name="Badouin H."/>
            <person name="Gouzy J."/>
            <person name="Grassa C.J."/>
            <person name="Murat F."/>
            <person name="Staton S.E."/>
            <person name="Cottret L."/>
            <person name="Lelandais-Briere C."/>
            <person name="Owens G.L."/>
            <person name="Carrere S."/>
            <person name="Mayjonade B."/>
            <person name="Legrand L."/>
            <person name="Gill N."/>
            <person name="Kane N.C."/>
            <person name="Bowers J.E."/>
            <person name="Hubner S."/>
            <person name="Bellec A."/>
            <person name="Berard A."/>
            <person name="Berges H."/>
            <person name="Blanchet N."/>
            <person name="Boniface M.C."/>
            <person name="Brunel D."/>
            <person name="Catrice O."/>
            <person name="Chaidir N."/>
            <person name="Claudel C."/>
            <person name="Donnadieu C."/>
            <person name="Faraut T."/>
            <person name="Fievet G."/>
            <person name="Helmstetter N."/>
            <person name="King M."/>
            <person name="Knapp S.J."/>
            <person name="Lai Z."/>
            <person name="Le Paslier M.C."/>
            <person name="Lippi Y."/>
            <person name="Lorenzon L."/>
            <person name="Mandel J.R."/>
            <person name="Marage G."/>
            <person name="Marchand G."/>
            <person name="Marquand E."/>
            <person name="Bret-Mestries E."/>
            <person name="Morien E."/>
            <person name="Nambeesan S."/>
            <person name="Nguyen T."/>
            <person name="Pegot-Espagnet P."/>
            <person name="Pouilly N."/>
            <person name="Raftis F."/>
            <person name="Sallet E."/>
            <person name="Schiex T."/>
            <person name="Thomas J."/>
            <person name="Vandecasteele C."/>
            <person name="Vares D."/>
            <person name="Vear F."/>
            <person name="Vautrin S."/>
            <person name="Crespi M."/>
            <person name="Mangin B."/>
            <person name="Burke J.M."/>
            <person name="Salse J."/>
            <person name="Munos S."/>
            <person name="Vincourt P."/>
            <person name="Rieseberg L.H."/>
            <person name="Langlade N.B."/>
        </authorList>
    </citation>
    <scope>NUCLEOTIDE SEQUENCE [LARGE SCALE GENOMIC DNA]</scope>
    <source>
        <strain evidence="6">cv. SF193</strain>
        <tissue evidence="4">Leaves</tissue>
    </source>
</reference>
<dbReference type="EMBL" id="CM007905">
    <property type="protein sequence ID" value="OTF92725.1"/>
    <property type="molecule type" value="Genomic_DNA"/>
</dbReference>
<dbReference type="SUPFAM" id="SSF51197">
    <property type="entry name" value="Clavaminate synthase-like"/>
    <property type="match status" value="1"/>
</dbReference>
<dbReference type="InterPro" id="IPR003349">
    <property type="entry name" value="JmjN"/>
</dbReference>
<dbReference type="GO" id="GO:0010468">
    <property type="term" value="P:regulation of gene expression"/>
    <property type="evidence" value="ECO:0000318"/>
    <property type="project" value="GO_Central"/>
</dbReference>
<dbReference type="AlphaFoldDB" id="A0A251S1Z3"/>
<dbReference type="InterPro" id="IPR004198">
    <property type="entry name" value="Znf_C5HC2"/>
</dbReference>
<feature type="compositionally biased region" description="Low complexity" evidence="1">
    <location>
        <begin position="12"/>
        <end position="24"/>
    </location>
</feature>
<dbReference type="InParanoid" id="A0A251S1Z3"/>
<dbReference type="GO" id="GO:0005634">
    <property type="term" value="C:nucleus"/>
    <property type="evidence" value="ECO:0000318"/>
    <property type="project" value="GO_Central"/>
</dbReference>
<dbReference type="Gene3D" id="2.60.120.650">
    <property type="entry name" value="Cupin"/>
    <property type="match status" value="1"/>
</dbReference>
<sequence>MPMKLKQKMEYSSFSSHKQSPKSSKSTKHLKAFHADRTNDDLEWTNQITECPVYHPSVEEFEDPLRYFQQIAPEASKYGICKIVPPLIPTAPTGVVIKKEKPGFRFTPKVQPLRFSKWTLNDKNSFLISSKSYTLRDFEVMANRVSANKYCLSGCLPSAYMEREFWLEMTRGKKGTVEYGVNVDGSAFSSSSDDHLANSKWNLKKLPRLPRSALRFFENDIPGVTDPMLYIGMLFSMFAWHVEDHYLYSINYHHCGAPKTWYGVPGSAADEFEKVIQNHVYTREILSTNGSEGAFEMLAEKTTMFSPKILLQNHVPVYKLVQLPGEFVGTFPRAYHAGFSHGFNCGEAVNFAARDWFPFGGSANERYAFLQKKPIIPYEEILCKEAMLLSSKNPKKDYTCDPDADFNRFVKGPFASLIHKYDDAISYLKSLDRSLSILSNLKESVSCSICKRDCYVAHVNCNCRVDPICVFHDKELSNCTCGMNRTLSMRGDLPKMKNVAKKFEDELSGHKGGVGGVEYVDTKIQQSNASARESKRTRKQRTCNTGKVNAGGTHVNMTGKRGKSGISSRMRSGGDSRLKEVNKKCRKRAS</sequence>
<evidence type="ECO:0000259" key="2">
    <source>
        <dbReference type="PROSITE" id="PS51183"/>
    </source>
</evidence>
<dbReference type="PROSITE" id="PS51184">
    <property type="entry name" value="JMJC"/>
    <property type="match status" value="1"/>
</dbReference>
<dbReference type="STRING" id="4232.A0A251S1Z3"/>